<evidence type="ECO:0000313" key="3">
    <source>
        <dbReference type="Proteomes" id="UP000184536"/>
    </source>
</evidence>
<dbReference type="EMBL" id="FQZV01000016">
    <property type="protein sequence ID" value="SHJ17579.1"/>
    <property type="molecule type" value="Genomic_DNA"/>
</dbReference>
<dbReference type="Pfam" id="PF01966">
    <property type="entry name" value="HD"/>
    <property type="match status" value="1"/>
</dbReference>
<dbReference type="SMART" id="SM00471">
    <property type="entry name" value="HDc"/>
    <property type="match status" value="1"/>
</dbReference>
<reference evidence="3" key="1">
    <citation type="submission" date="2016-11" db="EMBL/GenBank/DDBJ databases">
        <authorList>
            <person name="Varghese N."/>
            <person name="Submissions S."/>
        </authorList>
    </citation>
    <scope>NUCLEOTIDE SEQUENCE [LARGE SCALE GENOMIC DNA]</scope>
    <source>
        <strain evidence="3">DSM 17957</strain>
    </source>
</reference>
<protein>
    <submittedName>
        <fullName evidence="2">HDIG domain-containing protein</fullName>
    </submittedName>
</protein>
<dbReference type="AlphaFoldDB" id="A0A1M6H668"/>
<accession>A0A1M6H668</accession>
<dbReference type="InterPro" id="IPR006675">
    <property type="entry name" value="HDIG_dom"/>
</dbReference>
<keyword evidence="3" id="KW-1185">Reference proteome</keyword>
<dbReference type="Gene3D" id="1.10.3210.10">
    <property type="entry name" value="Hypothetical protein af1432"/>
    <property type="match status" value="1"/>
</dbReference>
<gene>
    <name evidence="2" type="ORF">SAMN02745975_01452</name>
</gene>
<evidence type="ECO:0000313" key="2">
    <source>
        <dbReference type="EMBL" id="SHJ17579.1"/>
    </source>
</evidence>
<evidence type="ECO:0000259" key="1">
    <source>
        <dbReference type="PROSITE" id="PS51831"/>
    </source>
</evidence>
<proteinExistence type="predicted"/>
<dbReference type="Proteomes" id="UP000184536">
    <property type="component" value="Unassembled WGS sequence"/>
</dbReference>
<dbReference type="STRING" id="1121919.SAMN02745975_01452"/>
<dbReference type="InterPro" id="IPR003607">
    <property type="entry name" value="HD/PDEase_dom"/>
</dbReference>
<dbReference type="NCBIfam" id="TIGR00277">
    <property type="entry name" value="HDIG"/>
    <property type="match status" value="1"/>
</dbReference>
<dbReference type="CDD" id="cd00077">
    <property type="entry name" value="HDc"/>
    <property type="match status" value="1"/>
</dbReference>
<dbReference type="PROSITE" id="PS51831">
    <property type="entry name" value="HD"/>
    <property type="match status" value="1"/>
</dbReference>
<dbReference type="OrthoDB" id="1669667at2"/>
<name>A0A1M6H668_9FIRM</name>
<feature type="domain" description="HD" evidence="1">
    <location>
        <begin position="33"/>
        <end position="136"/>
    </location>
</feature>
<organism evidence="2 3">
    <name type="scientific">Geosporobacter subterraneus DSM 17957</name>
    <dbReference type="NCBI Taxonomy" id="1121919"/>
    <lineage>
        <taxon>Bacteria</taxon>
        <taxon>Bacillati</taxon>
        <taxon>Bacillota</taxon>
        <taxon>Clostridia</taxon>
        <taxon>Peptostreptococcales</taxon>
        <taxon>Thermotaleaceae</taxon>
        <taxon>Geosporobacter</taxon>
    </lineage>
</organism>
<dbReference type="InterPro" id="IPR006674">
    <property type="entry name" value="HD_domain"/>
</dbReference>
<dbReference type="SUPFAM" id="SSF109604">
    <property type="entry name" value="HD-domain/PDEase-like"/>
    <property type="match status" value="1"/>
</dbReference>
<dbReference type="RefSeq" id="WP_110940678.1">
    <property type="nucleotide sequence ID" value="NZ_FQZV01000016.1"/>
</dbReference>
<sequence>MERVTSILNHPSFIEYKERNALAEEERVFCRHNLQHSIDVARVAYIMALEEGLPIRKDVIYATGLLHDIGRWKEYAEGISHAKASADLAEKILADCEFDPEEINLILDAIRNHRKSGRRDTPLSVIIYRSDKVSRLCLECDEIEECNRFSKGDRPKLIY</sequence>